<dbReference type="Proteomes" id="UP000176923">
    <property type="component" value="Unassembled WGS sequence"/>
</dbReference>
<sequence>MISIFIKAISIILHRLYKPVAKTMFYFRFEKRKRQHQLFKYFGFDVVYKKGDGAVYHISSGYSYEPDVIEAISCHIKQGGVMMDVGSNIGLITLAVLHDNPTISSYCFEPSTYAYQSFQRTIKINHLERSVILSRLGLWNRAQTLTFHTHGINNALGDGVHDTKRAGTAEKIKIQTTTLDAYIKRHAIKKVDLIKVDVEGAEKMVLEGAVDTIRAFHPVIIFEANPVNLKAYSLLPDDIYDFFDGTLNYNIYSLDQKRLKKEDFVKITKKIDNYMGVFNAKS</sequence>
<dbReference type="InterPro" id="IPR029063">
    <property type="entry name" value="SAM-dependent_MTases_sf"/>
</dbReference>
<evidence type="ECO:0000313" key="3">
    <source>
        <dbReference type="Proteomes" id="UP000176923"/>
    </source>
</evidence>
<evidence type="ECO:0000259" key="1">
    <source>
        <dbReference type="Pfam" id="PF05050"/>
    </source>
</evidence>
<dbReference type="PANTHER" id="PTHR34203">
    <property type="entry name" value="METHYLTRANSFERASE, FKBM FAMILY PROTEIN"/>
    <property type="match status" value="1"/>
</dbReference>
<dbReference type="SUPFAM" id="SSF53335">
    <property type="entry name" value="S-adenosyl-L-methionine-dependent methyltransferases"/>
    <property type="match status" value="1"/>
</dbReference>
<evidence type="ECO:0000313" key="2">
    <source>
        <dbReference type="EMBL" id="OGG16304.1"/>
    </source>
</evidence>
<organism evidence="2 3">
    <name type="scientific">Candidatus Gottesmanbacteria bacterium RIFCSPHIGHO2_02_FULL_39_11</name>
    <dbReference type="NCBI Taxonomy" id="1798382"/>
    <lineage>
        <taxon>Bacteria</taxon>
        <taxon>Candidatus Gottesmaniibacteriota</taxon>
    </lineage>
</organism>
<dbReference type="Pfam" id="PF05050">
    <property type="entry name" value="Methyltransf_21"/>
    <property type="match status" value="1"/>
</dbReference>
<name>A0A1F5ZVC9_9BACT</name>
<dbReference type="AlphaFoldDB" id="A0A1F5ZVC9"/>
<protein>
    <recommendedName>
        <fullName evidence="1">Methyltransferase FkbM domain-containing protein</fullName>
    </recommendedName>
</protein>
<comment type="caution">
    <text evidence="2">The sequence shown here is derived from an EMBL/GenBank/DDBJ whole genome shotgun (WGS) entry which is preliminary data.</text>
</comment>
<dbReference type="PANTHER" id="PTHR34203:SF15">
    <property type="entry name" value="SLL1173 PROTEIN"/>
    <property type="match status" value="1"/>
</dbReference>
<accession>A0A1F5ZVC9</accession>
<reference evidence="2 3" key="1">
    <citation type="journal article" date="2016" name="Nat. Commun.">
        <title>Thousands of microbial genomes shed light on interconnected biogeochemical processes in an aquifer system.</title>
        <authorList>
            <person name="Anantharaman K."/>
            <person name="Brown C.T."/>
            <person name="Hug L.A."/>
            <person name="Sharon I."/>
            <person name="Castelle C.J."/>
            <person name="Probst A.J."/>
            <person name="Thomas B.C."/>
            <person name="Singh A."/>
            <person name="Wilkins M.J."/>
            <person name="Karaoz U."/>
            <person name="Brodie E.L."/>
            <person name="Williams K.H."/>
            <person name="Hubbard S.S."/>
            <person name="Banfield J.F."/>
        </authorList>
    </citation>
    <scope>NUCLEOTIDE SEQUENCE [LARGE SCALE GENOMIC DNA]</scope>
</reference>
<dbReference type="EMBL" id="MFJL01000014">
    <property type="protein sequence ID" value="OGG16304.1"/>
    <property type="molecule type" value="Genomic_DNA"/>
</dbReference>
<feature type="domain" description="Methyltransferase FkbM" evidence="1">
    <location>
        <begin position="84"/>
        <end position="231"/>
    </location>
</feature>
<dbReference type="Gene3D" id="3.40.50.150">
    <property type="entry name" value="Vaccinia Virus protein VP39"/>
    <property type="match status" value="1"/>
</dbReference>
<dbReference type="NCBIfam" id="TIGR01444">
    <property type="entry name" value="fkbM_fam"/>
    <property type="match status" value="1"/>
</dbReference>
<proteinExistence type="predicted"/>
<gene>
    <name evidence="2" type="ORF">A3D77_02495</name>
</gene>
<dbReference type="STRING" id="1798382.A3D77_02495"/>
<dbReference type="InterPro" id="IPR006342">
    <property type="entry name" value="FkbM_mtfrase"/>
</dbReference>
<dbReference type="InterPro" id="IPR052514">
    <property type="entry name" value="SAM-dependent_MTase"/>
</dbReference>